<keyword evidence="2" id="KW-1185">Reference proteome</keyword>
<sequence>MIFPKSFTTTLLSKSWLNFFFYKFLGKVICYPEFFGLCEDHFISEKRRQRILFTVHQRLYRYVTAVTSSVPGWSRRSLNIDARIRSQVEKIVVLFTLPNSSDQALTNVHDLGQPPILPSHFSQVPSPLAFPSITPTLLMSSEDVIELYEFLSTSTAGSQEQSDASSRFSDILFELMPVINILKGQESCSALFHVKPGGERASDDMTPSFLSLDFMNPINDQEENVTCREETQVVGEALFKVLENYGDASIALPPGKFSSLPPGSEGLHETIRLAIQSARFYNYLGDAVCFQKALGYLEKLPDDLTRDNHSGLIRLLARGIERTKAVRDLRSRERQAWLAYLQEFESQLRHAATRLESRCSNLRLHVFYSTFRTTKTYEKHRSSLLELSGRVQLDEGEAAQVENYLQTSKVCDFIPGDERFHLFCLRIQALCCSAVANLWACDGYSRENSLFHSRSLSAAIPSLPSPPSSSASSFHSMHLTAPAIDSRDPLAVRNLAFANHAASDFPSAIQLRISTLLLSEFFAAFRSSEVDGWFAEFVSDFDPPDAEPETKASSAPFTTPSLSGLAEVSDKPLTRFCDSPTHSLSSCSQSPISDSSASASSVAISLPISSMPPSPLVVASRSDYLSLCNQVTLHHSPLRKLRLLFSLELLIVANLSATDAPGTDSIINEIERVFRRIRPRHLFRDLQLIAAFVPNSILDLTDEGKAFWDFSLASLSLKKEGVDRAVSRATSLIEAMTRRTASSSDPLSSDQLDLLERRQQSEALRMFTLAAKEGHAEAQRELGILYLSLPSITVDLPQPSPSFLGALYSGSNSSNNTPRGPDGDKYDPANVASALYWFGRAAAQGDAFSVQYLTHRGGAFSLPPSLRSHNSGANTISRPTIRAQSAVYRSSSTPPSPKVTRSPTGPSVSKLPRCLDSVQKFSA</sequence>
<evidence type="ECO:0000313" key="1">
    <source>
        <dbReference type="EMBL" id="KAJ9074697.1"/>
    </source>
</evidence>
<gene>
    <name evidence="1" type="ORF">DSO57_1003753</name>
</gene>
<evidence type="ECO:0000313" key="2">
    <source>
        <dbReference type="Proteomes" id="UP001165960"/>
    </source>
</evidence>
<organism evidence="1 2">
    <name type="scientific">Entomophthora muscae</name>
    <dbReference type="NCBI Taxonomy" id="34485"/>
    <lineage>
        <taxon>Eukaryota</taxon>
        <taxon>Fungi</taxon>
        <taxon>Fungi incertae sedis</taxon>
        <taxon>Zoopagomycota</taxon>
        <taxon>Entomophthoromycotina</taxon>
        <taxon>Entomophthoromycetes</taxon>
        <taxon>Entomophthorales</taxon>
        <taxon>Entomophthoraceae</taxon>
        <taxon>Entomophthora</taxon>
    </lineage>
</organism>
<protein>
    <submittedName>
        <fullName evidence="1">Uncharacterized protein</fullName>
    </submittedName>
</protein>
<dbReference type="Proteomes" id="UP001165960">
    <property type="component" value="Unassembled WGS sequence"/>
</dbReference>
<accession>A0ACC2TJN5</accession>
<name>A0ACC2TJN5_9FUNG</name>
<dbReference type="EMBL" id="QTSX02002849">
    <property type="protein sequence ID" value="KAJ9074697.1"/>
    <property type="molecule type" value="Genomic_DNA"/>
</dbReference>
<comment type="caution">
    <text evidence="1">The sequence shown here is derived from an EMBL/GenBank/DDBJ whole genome shotgun (WGS) entry which is preliminary data.</text>
</comment>
<reference evidence="1" key="1">
    <citation type="submission" date="2022-04" db="EMBL/GenBank/DDBJ databases">
        <title>Genome of the entomopathogenic fungus Entomophthora muscae.</title>
        <authorList>
            <person name="Elya C."/>
            <person name="Lovett B.R."/>
            <person name="Lee E."/>
            <person name="Macias A.M."/>
            <person name="Hajek A.E."/>
            <person name="De Bivort B.L."/>
            <person name="Kasson M.T."/>
            <person name="De Fine Licht H.H."/>
            <person name="Stajich J.E."/>
        </authorList>
    </citation>
    <scope>NUCLEOTIDE SEQUENCE</scope>
    <source>
        <strain evidence="1">Berkeley</strain>
    </source>
</reference>
<proteinExistence type="predicted"/>